<evidence type="ECO:0008006" key="5">
    <source>
        <dbReference type="Google" id="ProtNLM"/>
    </source>
</evidence>
<proteinExistence type="inferred from homology"/>
<dbReference type="PANTHER" id="PTHR43157">
    <property type="entry name" value="PHOSPHATIDYLINOSITOL-GLYCAN BIOSYNTHESIS CLASS F PROTEIN-RELATED"/>
    <property type="match status" value="1"/>
</dbReference>
<keyword evidence="1" id="KW-0560">Oxidoreductase</keyword>
<reference evidence="3" key="1">
    <citation type="submission" date="2020-12" db="EMBL/GenBank/DDBJ databases">
        <title>Metabolic potential, ecology and presence of endohyphal bacteria is reflected in genomic diversity of Mucoromycotina.</title>
        <authorList>
            <person name="Muszewska A."/>
            <person name="Okrasinska A."/>
            <person name="Steczkiewicz K."/>
            <person name="Drgas O."/>
            <person name="Orlowska M."/>
            <person name="Perlinska-Lenart U."/>
            <person name="Aleksandrzak-Piekarczyk T."/>
            <person name="Szatraj K."/>
            <person name="Zielenkiewicz U."/>
            <person name="Pilsyk S."/>
            <person name="Malc E."/>
            <person name="Mieczkowski P."/>
            <person name="Kruszewska J.S."/>
            <person name="Biernat P."/>
            <person name="Pawlowska J."/>
        </authorList>
    </citation>
    <scope>NUCLEOTIDE SEQUENCE</scope>
    <source>
        <strain evidence="3">WA0000051536</strain>
    </source>
</reference>
<dbReference type="PRINTS" id="PR00080">
    <property type="entry name" value="SDRFAMILY"/>
</dbReference>
<dbReference type="InterPro" id="IPR036291">
    <property type="entry name" value="NAD(P)-bd_dom_sf"/>
</dbReference>
<dbReference type="AlphaFoldDB" id="A0A8H7UAP8"/>
<dbReference type="GO" id="GO:0016491">
    <property type="term" value="F:oxidoreductase activity"/>
    <property type="evidence" value="ECO:0007669"/>
    <property type="project" value="UniProtKB-KW"/>
</dbReference>
<dbReference type="InterPro" id="IPR002347">
    <property type="entry name" value="SDR_fam"/>
</dbReference>
<dbReference type="EMBL" id="JAEPRA010000016">
    <property type="protein sequence ID" value="KAG2174607.1"/>
    <property type="molecule type" value="Genomic_DNA"/>
</dbReference>
<dbReference type="PANTHER" id="PTHR43157:SF31">
    <property type="entry name" value="PHOSPHATIDYLINOSITOL-GLYCAN BIOSYNTHESIS CLASS F PROTEIN"/>
    <property type="match status" value="1"/>
</dbReference>
<dbReference type="Gene3D" id="3.40.50.720">
    <property type="entry name" value="NAD(P)-binding Rossmann-like Domain"/>
    <property type="match status" value="1"/>
</dbReference>
<evidence type="ECO:0000256" key="1">
    <source>
        <dbReference type="ARBA" id="ARBA00023002"/>
    </source>
</evidence>
<gene>
    <name evidence="3" type="ORF">INT44_006871</name>
</gene>
<dbReference type="CDD" id="cd05327">
    <property type="entry name" value="retinol-DH_like_SDR_c_like"/>
    <property type="match status" value="1"/>
</dbReference>
<evidence type="ECO:0000256" key="2">
    <source>
        <dbReference type="RuleBase" id="RU000363"/>
    </source>
</evidence>
<organism evidence="3 4">
    <name type="scientific">Umbelopsis vinacea</name>
    <dbReference type="NCBI Taxonomy" id="44442"/>
    <lineage>
        <taxon>Eukaryota</taxon>
        <taxon>Fungi</taxon>
        <taxon>Fungi incertae sedis</taxon>
        <taxon>Mucoromycota</taxon>
        <taxon>Mucoromycotina</taxon>
        <taxon>Umbelopsidomycetes</taxon>
        <taxon>Umbelopsidales</taxon>
        <taxon>Umbelopsidaceae</taxon>
        <taxon>Umbelopsis</taxon>
    </lineage>
</organism>
<dbReference type="Pfam" id="PF00106">
    <property type="entry name" value="adh_short"/>
    <property type="match status" value="1"/>
</dbReference>
<dbReference type="PRINTS" id="PR00081">
    <property type="entry name" value="GDHRDH"/>
</dbReference>
<evidence type="ECO:0000313" key="4">
    <source>
        <dbReference type="Proteomes" id="UP000612746"/>
    </source>
</evidence>
<name>A0A8H7UAP8_9FUNG</name>
<protein>
    <recommendedName>
        <fullName evidence="5">Short-chain dehydrogenase</fullName>
    </recommendedName>
</protein>
<comment type="similarity">
    <text evidence="2">Belongs to the short-chain dehydrogenases/reductases (SDR) family.</text>
</comment>
<dbReference type="OrthoDB" id="542013at2759"/>
<keyword evidence="4" id="KW-1185">Reference proteome</keyword>
<comment type="caution">
    <text evidence="3">The sequence shown here is derived from an EMBL/GenBank/DDBJ whole genome shotgun (WGS) entry which is preliminary data.</text>
</comment>
<sequence length="321" mass="35406">MAFDFGFETTSDEAATALADQIKGKTILITGASLNGIGAETANALAKHQPKLVIVAGRRQEALDETIQKIKQETPDANLRSLIVDLASFESVKAAAKQVNQYEEPIDILINNAAIMAPPYHTTQEGFEAQFGTNHLGPFLFTALIFDRILASTSGEPRIINVASRGHILCPILFDDYGFSNGEKYDKWHAYGQSKTANMLFSKELAKRYENKGLVSFSLHPGVIATNLSRDVHESQEEKLQRKTYDGILYYSVNSTKQKTISQGASTTIVAAFDPSLKPYSGSYLQDCRVDNESPREYALDDANAERLWALSEKLVGKDFP</sequence>
<dbReference type="SUPFAM" id="SSF51735">
    <property type="entry name" value="NAD(P)-binding Rossmann-fold domains"/>
    <property type="match status" value="1"/>
</dbReference>
<dbReference type="Proteomes" id="UP000612746">
    <property type="component" value="Unassembled WGS sequence"/>
</dbReference>
<accession>A0A8H7UAP8</accession>
<evidence type="ECO:0000313" key="3">
    <source>
        <dbReference type="EMBL" id="KAG2174607.1"/>
    </source>
</evidence>